<dbReference type="EMBL" id="JAIW01000039">
    <property type="protein sequence ID" value="KLE09754.1"/>
    <property type="molecule type" value="Genomic_DNA"/>
</dbReference>
<reference evidence="2 3" key="1">
    <citation type="submission" date="2014-01" db="EMBL/GenBank/DDBJ databases">
        <title>Development of a Comparative Genomic Fingerprinting Assay for High Resolution Genotyping of Arcobacter butzleri.</title>
        <authorList>
            <person name="Webb A.L."/>
            <person name="Inglis G.D."/>
            <person name="Kruczkiewicz P."/>
            <person name="Selinger L.B."/>
            <person name="Taboada E.N."/>
        </authorList>
    </citation>
    <scope>NUCLEOTIDE SEQUENCE [LARGE SCALE GENOMIC DNA]</scope>
    <source>
        <strain evidence="2 3">L355</strain>
    </source>
</reference>
<evidence type="ECO:0000256" key="1">
    <source>
        <dbReference type="SAM" id="Phobius"/>
    </source>
</evidence>
<keyword evidence="1" id="KW-0472">Membrane</keyword>
<dbReference type="Proteomes" id="UP000035154">
    <property type="component" value="Unassembled WGS sequence"/>
</dbReference>
<protein>
    <submittedName>
        <fullName evidence="2">Uncharacterized protein</fullName>
    </submittedName>
</protein>
<organism evidence="2 3">
    <name type="scientific">Aliarcobacter butzleri L355</name>
    <dbReference type="NCBI Taxonomy" id="1447263"/>
    <lineage>
        <taxon>Bacteria</taxon>
        <taxon>Pseudomonadati</taxon>
        <taxon>Campylobacterota</taxon>
        <taxon>Epsilonproteobacteria</taxon>
        <taxon>Campylobacterales</taxon>
        <taxon>Arcobacteraceae</taxon>
        <taxon>Aliarcobacter</taxon>
    </lineage>
</organism>
<dbReference type="AlphaFoldDB" id="A0A0G9KT61"/>
<gene>
    <name evidence="2" type="ORF">AF80_05945</name>
</gene>
<dbReference type="PATRIC" id="fig|1447263.3.peg.1161"/>
<evidence type="ECO:0000313" key="3">
    <source>
        <dbReference type="Proteomes" id="UP000035154"/>
    </source>
</evidence>
<name>A0A0G9KT61_9BACT</name>
<dbReference type="RefSeq" id="WP_046998288.1">
    <property type="nucleotide sequence ID" value="NZ_JAIW01000039.1"/>
</dbReference>
<keyword evidence="1" id="KW-0812">Transmembrane</keyword>
<keyword evidence="1" id="KW-1133">Transmembrane helix</keyword>
<evidence type="ECO:0000313" key="2">
    <source>
        <dbReference type="EMBL" id="KLE09754.1"/>
    </source>
</evidence>
<sequence length="345" mass="41831">MKFLFRELFKRLRIRYIILILLLSIPLSYVFQYVVNVTLISKNEFPLDKSPNAQATEHFIKAIEYRNYISHLHNFVDYDNFLMKPLLTKMNEEYEKGKYLLPETSAEDVYWYVILYRGIYGIGGIPDDYDMSMAFKTTLTKEDYKKHYKEIVDKIKRFAINDFNYDAPRVTNYKFEFMSNLLTEYDVAISLIRKLENNFFASSEYTKDFNDIYIYYKQFRDKYLPLANKQDKNNLVALHDEILFFLQFSTYIEYLQTNKISCNNKKYVLLLTKMRELKNSKTRERKRLDDYLSNVFEKSSWLYKLTIALEKCPNLDKEAKEVLKYFHPKIKQRYEEYLIKNNWKD</sequence>
<comment type="caution">
    <text evidence="2">The sequence shown here is derived from an EMBL/GenBank/DDBJ whole genome shotgun (WGS) entry which is preliminary data.</text>
</comment>
<accession>A0A0G9KT61</accession>
<proteinExistence type="predicted"/>
<feature type="transmembrane region" description="Helical" evidence="1">
    <location>
        <begin position="12"/>
        <end position="35"/>
    </location>
</feature>